<keyword evidence="1 5" id="KW-0963">Cytoplasm</keyword>
<comment type="function">
    <text evidence="5">Member of a network of 50S ribosomal subunit biogenesis factors which assembles along the 30S-50S interface, preventing incorrect 23S rRNA structures from forming. Promotes peptidyl transferase center (PTC) maturation.</text>
</comment>
<keyword evidence="2 5" id="KW-0690">Ribosome biogenesis</keyword>
<dbReference type="GO" id="GO:1902626">
    <property type="term" value="P:assembly of large subunit precursor of preribosome"/>
    <property type="evidence" value="ECO:0007669"/>
    <property type="project" value="UniProtKB-UniRule"/>
</dbReference>
<dbReference type="Pfam" id="PF04751">
    <property type="entry name" value="DarP"/>
    <property type="match status" value="1"/>
</dbReference>
<evidence type="ECO:0000313" key="8">
    <source>
        <dbReference type="Proteomes" id="UP000298050"/>
    </source>
</evidence>
<organism evidence="7 8">
    <name type="scientific">Mangrovimicrobium sediminis</name>
    <dbReference type="NCBI Taxonomy" id="2562682"/>
    <lineage>
        <taxon>Bacteria</taxon>
        <taxon>Pseudomonadati</taxon>
        <taxon>Pseudomonadota</taxon>
        <taxon>Gammaproteobacteria</taxon>
        <taxon>Cellvibrionales</taxon>
        <taxon>Halieaceae</taxon>
        <taxon>Mangrovimicrobium</taxon>
    </lineage>
</organism>
<comment type="subcellular location">
    <subcellularLocation>
        <location evidence="5">Cytoplasm</location>
    </subcellularLocation>
    <text evidence="5">Associates with late stage pre-50S ribosomal subunits.</text>
</comment>
<dbReference type="GO" id="GO:0005829">
    <property type="term" value="C:cytosol"/>
    <property type="evidence" value="ECO:0007669"/>
    <property type="project" value="TreeGrafter"/>
</dbReference>
<accession>A0A4Z0LY67</accession>
<dbReference type="AlphaFoldDB" id="A0A4Z0LY67"/>
<dbReference type="PANTHER" id="PTHR38101">
    <property type="entry name" value="UPF0307 PROTEIN YJGA"/>
    <property type="match status" value="1"/>
</dbReference>
<dbReference type="SUPFAM" id="SSF158710">
    <property type="entry name" value="PSPTO4464-like"/>
    <property type="match status" value="1"/>
</dbReference>
<gene>
    <name evidence="5" type="primary">darP</name>
    <name evidence="7" type="ORF">E4634_15595</name>
</gene>
<feature type="region of interest" description="Disordered" evidence="6">
    <location>
        <begin position="1"/>
        <end position="26"/>
    </location>
</feature>
<dbReference type="EMBL" id="SRLE01000011">
    <property type="protein sequence ID" value="TGD72097.1"/>
    <property type="molecule type" value="Genomic_DNA"/>
</dbReference>
<dbReference type="Gene3D" id="1.10.60.30">
    <property type="entry name" value="PSPTO4464-like domains"/>
    <property type="match status" value="2"/>
</dbReference>
<evidence type="ECO:0000256" key="3">
    <source>
        <dbReference type="ARBA" id="ARBA00022730"/>
    </source>
</evidence>
<dbReference type="PANTHER" id="PTHR38101:SF1">
    <property type="entry name" value="UPF0307 PROTEIN YJGA"/>
    <property type="match status" value="1"/>
</dbReference>
<dbReference type="CDD" id="cd16331">
    <property type="entry name" value="YjgA-like"/>
    <property type="match status" value="1"/>
</dbReference>
<protein>
    <recommendedName>
        <fullName evidence="5">Dual-action ribosomal maturation protein DarP</fullName>
    </recommendedName>
    <alternativeName>
        <fullName evidence="5">Large ribosomal subunit assembly factor DarP</fullName>
    </alternativeName>
</protein>
<keyword evidence="3 5" id="KW-0699">rRNA-binding</keyword>
<dbReference type="Proteomes" id="UP000298050">
    <property type="component" value="Unassembled WGS sequence"/>
</dbReference>
<comment type="similarity">
    <text evidence="5">Belongs to the DarP family.</text>
</comment>
<proteinExistence type="inferred from homology"/>
<dbReference type="NCBIfam" id="NF003593">
    <property type="entry name" value="PRK05255.1-1"/>
    <property type="match status" value="1"/>
</dbReference>
<keyword evidence="4 5" id="KW-0694">RNA-binding</keyword>
<evidence type="ECO:0000256" key="1">
    <source>
        <dbReference type="ARBA" id="ARBA00022490"/>
    </source>
</evidence>
<dbReference type="OrthoDB" id="5293604at2"/>
<evidence type="ECO:0000256" key="5">
    <source>
        <dbReference type="HAMAP-Rule" id="MF_00765"/>
    </source>
</evidence>
<reference evidence="7 8" key="1">
    <citation type="submission" date="2019-04" db="EMBL/GenBank/DDBJ databases">
        <title>Taxonomy of novel Haliea sp. from mangrove soil of West Coast of India.</title>
        <authorList>
            <person name="Verma A."/>
            <person name="Kumar P."/>
            <person name="Krishnamurthi S."/>
        </authorList>
    </citation>
    <scope>NUCLEOTIDE SEQUENCE [LARGE SCALE GENOMIC DNA]</scope>
    <source>
        <strain evidence="7 8">SAOS-164</strain>
    </source>
</reference>
<dbReference type="PIRSF" id="PIRSF016183">
    <property type="entry name" value="UCP016183"/>
    <property type="match status" value="1"/>
</dbReference>
<dbReference type="RefSeq" id="WP_135445567.1">
    <property type="nucleotide sequence ID" value="NZ_SRLE01000011.1"/>
</dbReference>
<evidence type="ECO:0000256" key="4">
    <source>
        <dbReference type="ARBA" id="ARBA00022884"/>
    </source>
</evidence>
<comment type="caution">
    <text evidence="7">The sequence shown here is derived from an EMBL/GenBank/DDBJ whole genome shotgun (WGS) entry which is preliminary data.</text>
</comment>
<dbReference type="GO" id="GO:0019843">
    <property type="term" value="F:rRNA binding"/>
    <property type="evidence" value="ECO:0007669"/>
    <property type="project" value="UniProtKB-UniRule"/>
</dbReference>
<sequence>MRDGIDSDDAYDEEALGPSKTRLKKEMHARQALGERLTELSNKQLAQIPVEDEGLLRAIHETRNINSRSARRRHLQYIGKLMRDIDPAPIEEALDRLFQPARKANEKFHALERLRDETLGAGLDGVELVLAKYPEADRQQLRHLLLQHQRERERQQPPAASRKLFRYLRELSEAAG</sequence>
<evidence type="ECO:0000313" key="7">
    <source>
        <dbReference type="EMBL" id="TGD72097.1"/>
    </source>
</evidence>
<evidence type="ECO:0000256" key="2">
    <source>
        <dbReference type="ARBA" id="ARBA00022517"/>
    </source>
</evidence>
<evidence type="ECO:0000256" key="6">
    <source>
        <dbReference type="SAM" id="MobiDB-lite"/>
    </source>
</evidence>
<dbReference type="HAMAP" id="MF_00765">
    <property type="entry name" value="DarP"/>
    <property type="match status" value="1"/>
</dbReference>
<dbReference type="GO" id="GO:0043022">
    <property type="term" value="F:ribosome binding"/>
    <property type="evidence" value="ECO:0007669"/>
    <property type="project" value="UniProtKB-UniRule"/>
</dbReference>
<dbReference type="InterPro" id="IPR023153">
    <property type="entry name" value="DarP_sf"/>
</dbReference>
<feature type="compositionally biased region" description="Acidic residues" evidence="6">
    <location>
        <begin position="1"/>
        <end position="15"/>
    </location>
</feature>
<dbReference type="InterPro" id="IPR006839">
    <property type="entry name" value="DarP"/>
</dbReference>
<name>A0A4Z0LY67_9GAMM</name>
<keyword evidence="8" id="KW-1185">Reference proteome</keyword>